<keyword evidence="3" id="KW-1134">Transmembrane beta strand</keyword>
<keyword evidence="6" id="KW-0812">Transmembrane</keyword>
<name>A0ABY4QZ23_9ACTN</name>
<keyword evidence="4" id="KW-1003">Cell membrane</keyword>
<proteinExistence type="inferred from homology"/>
<keyword evidence="8" id="KW-0472">Membrane</keyword>
<evidence type="ECO:0000256" key="9">
    <source>
        <dbReference type="ARBA" id="ARBA00093769"/>
    </source>
</evidence>
<dbReference type="RefSeq" id="WP_249771262.1">
    <property type="nucleotide sequence ID" value="NZ_CP097332.1"/>
</dbReference>
<evidence type="ECO:0000256" key="4">
    <source>
        <dbReference type="ARBA" id="ARBA00022475"/>
    </source>
</evidence>
<reference evidence="12" key="2">
    <citation type="submission" date="2022-05" db="EMBL/GenBank/DDBJ databases">
        <authorList>
            <person name="Kim J.-S."/>
            <person name="Lee K."/>
            <person name="Suh M."/>
            <person name="Eom M."/>
            <person name="Kim J.-S."/>
            <person name="Kim D.-S."/>
            <person name="Ko S.-H."/>
            <person name="Shin Y."/>
            <person name="Lee J.-S."/>
        </authorList>
    </citation>
    <scope>NUCLEOTIDE SEQUENCE</scope>
    <source>
        <strain evidence="12">N237</strain>
    </source>
</reference>
<evidence type="ECO:0000256" key="1">
    <source>
        <dbReference type="ARBA" id="ARBA00004496"/>
    </source>
</evidence>
<evidence type="ECO:0000256" key="6">
    <source>
        <dbReference type="ARBA" id="ARBA00022692"/>
    </source>
</evidence>
<evidence type="ECO:0000313" key="12">
    <source>
        <dbReference type="EMBL" id="UQX88096.1"/>
    </source>
</evidence>
<evidence type="ECO:0000313" key="13">
    <source>
        <dbReference type="Proteomes" id="UP001056336"/>
    </source>
</evidence>
<keyword evidence="5" id="KW-0963">Cytoplasm</keyword>
<accession>A0ABY4QZ23</accession>
<evidence type="ECO:0000256" key="5">
    <source>
        <dbReference type="ARBA" id="ARBA00022490"/>
    </source>
</evidence>
<dbReference type="Proteomes" id="UP001056336">
    <property type="component" value="Chromosome"/>
</dbReference>
<evidence type="ECO:0000256" key="11">
    <source>
        <dbReference type="ARBA" id="ARBA00093802"/>
    </source>
</evidence>
<protein>
    <recommendedName>
        <fullName evidence="10">Gasdermin bGSDM</fullName>
    </recommendedName>
    <alternativeName>
        <fullName evidence="11">Bacterial gasdermin</fullName>
    </alternativeName>
</protein>
<evidence type="ECO:0000256" key="8">
    <source>
        <dbReference type="ARBA" id="ARBA00023136"/>
    </source>
</evidence>
<evidence type="ECO:0000256" key="3">
    <source>
        <dbReference type="ARBA" id="ARBA00022452"/>
    </source>
</evidence>
<gene>
    <name evidence="12" type="ORF">M6D93_17645</name>
</gene>
<keyword evidence="13" id="KW-1185">Reference proteome</keyword>
<evidence type="ECO:0000256" key="2">
    <source>
        <dbReference type="ARBA" id="ARBA00004651"/>
    </source>
</evidence>
<sequence length="276" mass="29160">MGFRACRHEDPFTRRVRDLYGANVVAAPRTGIDPLRVLAVRNRRVQDRGLLPAFLTSPQELTLPPVQTQQVAGLQGTRSAGLDVEGGLALTGTFLQALGLPIPGGELKTSLWKGATSVEFEVREVRQHQVDVGALGAAVTGLAMNRAQPAAAVFFDPDPDRMLIVTRTLTSTGFAVRCTDSGAQSIEASVDAISDVLGKADVGVSWNRESSDVVSFHGPVAVTFAFGAIGCTIQPDGTVLFGREADDLRFGAGRQDSPALVARPVVDEDGLLVLDG</sequence>
<dbReference type="EMBL" id="CP097332">
    <property type="protein sequence ID" value="UQX88096.1"/>
    <property type="molecule type" value="Genomic_DNA"/>
</dbReference>
<keyword evidence="7" id="KW-0051">Antiviral defense</keyword>
<reference evidence="12" key="1">
    <citation type="journal article" date="2018" name="Int. J. Syst. Evol. Microbiol.">
        <title>Jatrophihabitans telluris sp. nov., isolated from sediment soil of lava forest wetlands and the emended description of the genus Jatrophihabitans.</title>
        <authorList>
            <person name="Lee K.C."/>
            <person name="Suh M.K."/>
            <person name="Eom M.K."/>
            <person name="Kim K.K."/>
            <person name="Kim J.S."/>
            <person name="Kim D.S."/>
            <person name="Ko S.H."/>
            <person name="Shin Y.K."/>
            <person name="Lee J.S."/>
        </authorList>
    </citation>
    <scope>NUCLEOTIDE SEQUENCE</scope>
    <source>
        <strain evidence="12">N237</strain>
    </source>
</reference>
<comment type="subcellular location">
    <subcellularLocation>
        <location evidence="2">Cell membrane</location>
        <topology evidence="2">Multi-pass membrane protein</topology>
    </subcellularLocation>
    <subcellularLocation>
        <location evidence="1">Cytoplasm</location>
    </subcellularLocation>
</comment>
<comment type="similarity">
    <text evidence="9">Belongs to the bacterial gasdermin family.</text>
</comment>
<dbReference type="InterPro" id="IPR058978">
    <property type="entry name" value="GSDM_bact-type"/>
</dbReference>
<evidence type="ECO:0000256" key="7">
    <source>
        <dbReference type="ARBA" id="ARBA00023118"/>
    </source>
</evidence>
<dbReference type="Pfam" id="PF26164">
    <property type="entry name" value="Bact_GSDM"/>
    <property type="match status" value="1"/>
</dbReference>
<evidence type="ECO:0000256" key="10">
    <source>
        <dbReference type="ARBA" id="ARBA00093798"/>
    </source>
</evidence>
<organism evidence="12 13">
    <name type="scientific">Jatrophihabitans telluris</name>
    <dbReference type="NCBI Taxonomy" id="2038343"/>
    <lineage>
        <taxon>Bacteria</taxon>
        <taxon>Bacillati</taxon>
        <taxon>Actinomycetota</taxon>
        <taxon>Actinomycetes</taxon>
        <taxon>Jatrophihabitantales</taxon>
        <taxon>Jatrophihabitantaceae</taxon>
        <taxon>Jatrophihabitans</taxon>
    </lineage>
</organism>